<dbReference type="GO" id="GO:0005085">
    <property type="term" value="F:guanyl-nucleotide exchange factor activity"/>
    <property type="evidence" value="ECO:0007669"/>
    <property type="project" value="InterPro"/>
</dbReference>
<evidence type="ECO:0000256" key="1">
    <source>
        <dbReference type="SAM" id="MobiDB-lite"/>
    </source>
</evidence>
<feature type="region of interest" description="Disordered" evidence="1">
    <location>
        <begin position="163"/>
        <end position="189"/>
    </location>
</feature>
<dbReference type="InterPro" id="IPR011993">
    <property type="entry name" value="PH-like_dom_sf"/>
</dbReference>
<dbReference type="Gene3D" id="2.30.29.30">
    <property type="entry name" value="Pleckstrin-homology domain (PH domain)/Phosphotyrosine-binding domain (PTB)"/>
    <property type="match status" value="1"/>
</dbReference>
<organism evidence="3 4">
    <name type="scientific">Eleutherodactylus coqui</name>
    <name type="common">Puerto Rican coqui</name>
    <dbReference type="NCBI Taxonomy" id="57060"/>
    <lineage>
        <taxon>Eukaryota</taxon>
        <taxon>Metazoa</taxon>
        <taxon>Chordata</taxon>
        <taxon>Craniata</taxon>
        <taxon>Vertebrata</taxon>
        <taxon>Euteleostomi</taxon>
        <taxon>Amphibia</taxon>
        <taxon>Batrachia</taxon>
        <taxon>Anura</taxon>
        <taxon>Neobatrachia</taxon>
        <taxon>Hyloidea</taxon>
        <taxon>Eleutherodactylidae</taxon>
        <taxon>Eleutherodactylinae</taxon>
        <taxon>Eleutherodactylus</taxon>
        <taxon>Eleutherodactylus</taxon>
    </lineage>
</organism>
<gene>
    <name evidence="3" type="ORF">GDO78_005996</name>
</gene>
<dbReference type="Proteomes" id="UP000770717">
    <property type="component" value="Unassembled WGS sequence"/>
</dbReference>
<dbReference type="SUPFAM" id="SSF48065">
    <property type="entry name" value="DBL homology domain (DH-domain)"/>
    <property type="match status" value="1"/>
</dbReference>
<dbReference type="OrthoDB" id="5585231at2759"/>
<dbReference type="Pfam" id="PF15720">
    <property type="entry name" value="DUF4675"/>
    <property type="match status" value="1"/>
</dbReference>
<dbReference type="EMBL" id="WNTK01000002">
    <property type="protein sequence ID" value="KAG9490422.1"/>
    <property type="molecule type" value="Genomic_DNA"/>
</dbReference>
<dbReference type="PROSITE" id="PS00741">
    <property type="entry name" value="DH_1"/>
    <property type="match status" value="1"/>
</dbReference>
<dbReference type="InterPro" id="IPR040181">
    <property type="entry name" value="PKHG5/7"/>
</dbReference>
<dbReference type="Pfam" id="PF00621">
    <property type="entry name" value="RhoGEF"/>
    <property type="match status" value="1"/>
</dbReference>
<comment type="caution">
    <text evidence="3">The sequence shown here is derived from an EMBL/GenBank/DDBJ whole genome shotgun (WGS) entry which is preliminary data.</text>
</comment>
<dbReference type="Gene3D" id="1.20.900.10">
    <property type="entry name" value="Dbl homology (DH) domain"/>
    <property type="match status" value="1"/>
</dbReference>
<keyword evidence="4" id="KW-1185">Reference proteome</keyword>
<name>A0A8J6FM06_ELECQ</name>
<dbReference type="InterPro" id="IPR035899">
    <property type="entry name" value="DBL_dom_sf"/>
</dbReference>
<evidence type="ECO:0000259" key="2">
    <source>
        <dbReference type="PROSITE" id="PS50010"/>
    </source>
</evidence>
<feature type="domain" description="DH" evidence="2">
    <location>
        <begin position="318"/>
        <end position="518"/>
    </location>
</feature>
<dbReference type="PANTHER" id="PTHR13217:SF6">
    <property type="entry name" value="PLECKSTRIN HOMOLOGY DOMAIN-CONTAINING FAMILY G MEMBER 7"/>
    <property type="match status" value="1"/>
</dbReference>
<dbReference type="AlphaFoldDB" id="A0A8J6FM06"/>
<sequence>MDEEDILMTECTNEDNNVEVFDANLSSPSGSHTTVDKVNPKSLNDGPSLKDEPLTLSNSKTALVKLHKKANIPPLVLIETDGNYSTPFQFDRQAPARISTSPTLRRLRKNALGNFVSLQDVFDVSKFPIPKEESIIDNVPCVSQNLEDLVNTYDHLVDPALHTNYTDDQKSPEHNYNGTTATETKGDPEVPNHCAKMKEFHQSRRSERRRSSVVLSIPGLEVFPGDLLVSDGASDYMYQAPWLPSCDAKKPKWPFSKKASFVKGKQKQSPDLEGCLQTFKVPDFTEYEFYNIKDKSWDEFRNMHTIENKQIIHSSNRKRQESIWELFTSECTYFLEHLLVLKMIFLHALKHLQNNEHLLDVDPVRLFANLEELNQESLNFATNMFNTIEDRELGSTTSSSLSLGDLLAKFFKENLCLSHQIYCLNYTSAVIYLETLKQREDFTAYSKWCEQQEQCRRLHLPDLLVAPLHRLTRYPLLLKNIWKKSNDAAEKVSIYSMKEKVESSIKDLEGRVKWLDKSQKFKQLQDVIVWPCLWERDKRFFIPEGLKHYFKDTNVETILSSPNRHLLYEGRLTLTESTRLLDVYLLLFDDFLLITKIKRNKRKNSNLEISTMYPSLHPELLSIMKEGGYCKVLDQPIPLDRLTIKSIDLFHVTENVDVAN</sequence>
<proteinExistence type="predicted"/>
<dbReference type="SMART" id="SM00325">
    <property type="entry name" value="RhoGEF"/>
    <property type="match status" value="1"/>
</dbReference>
<feature type="region of interest" description="Disordered" evidence="1">
    <location>
        <begin position="25"/>
        <end position="54"/>
    </location>
</feature>
<evidence type="ECO:0000313" key="4">
    <source>
        <dbReference type="Proteomes" id="UP000770717"/>
    </source>
</evidence>
<dbReference type="InterPro" id="IPR000219">
    <property type="entry name" value="DH_dom"/>
</dbReference>
<dbReference type="PROSITE" id="PS50010">
    <property type="entry name" value="DH_2"/>
    <property type="match status" value="1"/>
</dbReference>
<accession>A0A8J6FM06</accession>
<reference evidence="3" key="1">
    <citation type="thesis" date="2020" institute="ProQuest LLC" country="789 East Eisenhower Parkway, Ann Arbor, MI, USA">
        <title>Comparative Genomics and Chromosome Evolution.</title>
        <authorList>
            <person name="Mudd A.B."/>
        </authorList>
    </citation>
    <scope>NUCLEOTIDE SEQUENCE</scope>
    <source>
        <strain evidence="3">HN-11 Male</strain>
        <tissue evidence="3">Kidney and liver</tissue>
    </source>
</reference>
<dbReference type="PANTHER" id="PTHR13217">
    <property type="entry name" value="PLECKSTRIN HOMOLOGY DOMAIN-CONTAINING FAMILY G MEMBER 7"/>
    <property type="match status" value="1"/>
</dbReference>
<dbReference type="GO" id="GO:0007266">
    <property type="term" value="P:Rho protein signal transduction"/>
    <property type="evidence" value="ECO:0007669"/>
    <property type="project" value="TreeGrafter"/>
</dbReference>
<protein>
    <recommendedName>
        <fullName evidence="2">DH domain-containing protein</fullName>
    </recommendedName>
</protein>
<dbReference type="InterPro" id="IPR001331">
    <property type="entry name" value="GDS_CDC24_CS"/>
</dbReference>
<dbReference type="SUPFAM" id="SSF50729">
    <property type="entry name" value="PH domain-like"/>
    <property type="match status" value="1"/>
</dbReference>
<evidence type="ECO:0000313" key="3">
    <source>
        <dbReference type="EMBL" id="KAG9490422.1"/>
    </source>
</evidence>
<feature type="compositionally biased region" description="Polar residues" evidence="1">
    <location>
        <begin position="174"/>
        <end position="183"/>
    </location>
</feature>